<proteinExistence type="predicted"/>
<dbReference type="InterPro" id="IPR006059">
    <property type="entry name" value="SBP"/>
</dbReference>
<protein>
    <submittedName>
        <fullName evidence="1">ABC transporter substrate-binding protein</fullName>
    </submittedName>
</protein>
<comment type="caution">
    <text evidence="1">The sequence shown here is derived from an EMBL/GenBank/DDBJ whole genome shotgun (WGS) entry which is preliminary data.</text>
</comment>
<dbReference type="Pfam" id="PF13416">
    <property type="entry name" value="SBP_bac_8"/>
    <property type="match status" value="1"/>
</dbReference>
<dbReference type="AlphaFoldDB" id="A0A934I4N1"/>
<dbReference type="EMBL" id="JAEINH010000008">
    <property type="protein sequence ID" value="MBI9115519.1"/>
    <property type="molecule type" value="Genomic_DNA"/>
</dbReference>
<name>A0A934I4N1_9MICO</name>
<dbReference type="InterPro" id="IPR019546">
    <property type="entry name" value="TAT_signal_bac_arc"/>
</dbReference>
<sequence length="463" mass="48931">MSTPRHPRTARTSSGLHVPALDRRSFLGLSAAGLGALALSACSGPSTAQGTGPSSASALDFSGVKPAGKITMWSNHPGGSQDVEKSMVEAFNASQSDIEVSLVTAGANYEEVAQRFQTALAGGGLPGLVILSDVWWFRYFINDSIIPLDSILETVEMDTDDFRPSFFADYQYDDAQWAVPYARSTPVFYYNKEHWAAAGLPDRAPETWEEFGEWAPDLAAAGTGTQKVFHYPDMAGYAGWTFQNNAWGHGGSYSDGWVITIDEKPVVDALEWMRKGVNVDGWAGVTSNDQATDLSSGAISATVSSTGSLVGILESASFDVGVGFLPGGPAASSPVCPSGGAGLGIPKDITPEEQVAAATFLKFLTSPENAVAFSAATGYIPTRQSADVSELVTAAPQIQTAIDQVEVVRVQDYARAFLPGGDKAVADGVGRVLTQDEDPQAVLTDVRKRLEDIYASDVEPLLA</sequence>
<dbReference type="NCBIfam" id="TIGR01409">
    <property type="entry name" value="TAT_signal_seq"/>
    <property type="match status" value="1"/>
</dbReference>
<organism evidence="1 2">
    <name type="scientific">Sanguibacter suaedae</name>
    <dbReference type="NCBI Taxonomy" id="2795737"/>
    <lineage>
        <taxon>Bacteria</taxon>
        <taxon>Bacillati</taxon>
        <taxon>Actinomycetota</taxon>
        <taxon>Actinomycetes</taxon>
        <taxon>Micrococcales</taxon>
        <taxon>Sanguibacteraceae</taxon>
        <taxon>Sanguibacter</taxon>
    </lineage>
</organism>
<dbReference type="InterPro" id="IPR006311">
    <property type="entry name" value="TAT_signal"/>
</dbReference>
<gene>
    <name evidence="1" type="ORF">JAV76_10900</name>
</gene>
<accession>A0A934I4N1</accession>
<reference evidence="1" key="1">
    <citation type="submission" date="2020-12" db="EMBL/GenBank/DDBJ databases">
        <title>Sanguibacter suaedae sp. nov., isolated from Suaeda aralocaspica.</title>
        <authorList>
            <person name="Ma Q."/>
        </authorList>
    </citation>
    <scope>NUCLEOTIDE SEQUENCE</scope>
    <source>
        <strain evidence="1">YZGR15</strain>
    </source>
</reference>
<dbReference type="Gene3D" id="3.40.190.10">
    <property type="entry name" value="Periplasmic binding protein-like II"/>
    <property type="match status" value="1"/>
</dbReference>
<dbReference type="SUPFAM" id="SSF53850">
    <property type="entry name" value="Periplasmic binding protein-like II"/>
    <property type="match status" value="1"/>
</dbReference>
<dbReference type="InterPro" id="IPR050490">
    <property type="entry name" value="Bact_solute-bd_prot1"/>
</dbReference>
<dbReference type="PROSITE" id="PS51318">
    <property type="entry name" value="TAT"/>
    <property type="match status" value="1"/>
</dbReference>
<dbReference type="Proteomes" id="UP000602087">
    <property type="component" value="Unassembled WGS sequence"/>
</dbReference>
<dbReference type="PANTHER" id="PTHR43649">
    <property type="entry name" value="ARABINOSE-BINDING PROTEIN-RELATED"/>
    <property type="match status" value="1"/>
</dbReference>
<dbReference type="RefSeq" id="WP_198734082.1">
    <property type="nucleotide sequence ID" value="NZ_JAEINH010000008.1"/>
</dbReference>
<dbReference type="CDD" id="cd14748">
    <property type="entry name" value="PBP2_UgpB"/>
    <property type="match status" value="1"/>
</dbReference>
<dbReference type="PANTHER" id="PTHR43649:SF30">
    <property type="entry name" value="ABC TRANSPORTER SUBSTRATE-BINDING PROTEIN"/>
    <property type="match status" value="1"/>
</dbReference>
<keyword evidence="2" id="KW-1185">Reference proteome</keyword>
<evidence type="ECO:0000313" key="1">
    <source>
        <dbReference type="EMBL" id="MBI9115519.1"/>
    </source>
</evidence>
<evidence type="ECO:0000313" key="2">
    <source>
        <dbReference type="Proteomes" id="UP000602087"/>
    </source>
</evidence>